<comment type="caution">
    <text evidence="1">The sequence shown here is derived from an EMBL/GenBank/DDBJ whole genome shotgun (WGS) entry which is preliminary data.</text>
</comment>
<organism evidence="1">
    <name type="scientific">bioreactor metagenome</name>
    <dbReference type="NCBI Taxonomy" id="1076179"/>
    <lineage>
        <taxon>unclassified sequences</taxon>
        <taxon>metagenomes</taxon>
        <taxon>ecological metagenomes</taxon>
    </lineage>
</organism>
<dbReference type="InterPro" id="IPR016181">
    <property type="entry name" value="Acyl_CoA_acyltransferase"/>
</dbReference>
<dbReference type="SUPFAM" id="SSF55729">
    <property type="entry name" value="Acyl-CoA N-acyltransferases (Nat)"/>
    <property type="match status" value="1"/>
</dbReference>
<sequence length="374" mass="43510">MSVEIRKVRTRAELKKFVAFPETIYADERNWVPSFLFDDMNTLNPKKNPAFEFCEAQYWTAWKEGRMVGRIAGIINHRFVEKWGKKLARFGWIDFIDDFDVASALVKTVEDWARSKGMEGLHGPWGFTDLDREGMLVEGFGEQATFATIYNYSYYPVFMERLGYAKEVDWLEFRVTTPDFIPEKVLRVNELLSKRAGVRIYEWRSRRELITKFGAQVFELIDEAYAGLYGTTPLSPRQVRAYINQYLNFVDPRFTKIMVDAQERLAGFAITIPSLSNALYKSRGRLFPFGWARLLSALRNPTSIDMMLVAVRKEYLARGAVALLMTALNKSAIENGIKESETNPELETNLAVQGMWKDYPKRQHKRRRIYYKAL</sequence>
<dbReference type="AlphaFoldDB" id="A0A644SW96"/>
<dbReference type="Gene3D" id="3.40.630.30">
    <property type="match status" value="1"/>
</dbReference>
<dbReference type="PANTHER" id="PTHR41368:SF1">
    <property type="entry name" value="PROTEIN YGHO"/>
    <property type="match status" value="1"/>
</dbReference>
<dbReference type="EMBL" id="VSSQ01000008">
    <property type="protein sequence ID" value="MPL58989.1"/>
    <property type="molecule type" value="Genomic_DNA"/>
</dbReference>
<gene>
    <name evidence="1" type="ORF">SDC9_04537</name>
</gene>
<name>A0A644SW96_9ZZZZ</name>
<accession>A0A644SW96</accession>
<evidence type="ECO:0008006" key="2">
    <source>
        <dbReference type="Google" id="ProtNLM"/>
    </source>
</evidence>
<dbReference type="PANTHER" id="PTHR41368">
    <property type="entry name" value="PROTEIN YGHO"/>
    <property type="match status" value="1"/>
</dbReference>
<evidence type="ECO:0000313" key="1">
    <source>
        <dbReference type="EMBL" id="MPL58989.1"/>
    </source>
</evidence>
<reference evidence="1" key="1">
    <citation type="submission" date="2019-08" db="EMBL/GenBank/DDBJ databases">
        <authorList>
            <person name="Kucharzyk K."/>
            <person name="Murdoch R.W."/>
            <person name="Higgins S."/>
            <person name="Loffler F."/>
        </authorList>
    </citation>
    <scope>NUCLEOTIDE SEQUENCE</scope>
</reference>
<dbReference type="InterPro" id="IPR039968">
    <property type="entry name" value="BcerS-like"/>
</dbReference>
<proteinExistence type="predicted"/>
<protein>
    <recommendedName>
        <fullName evidence="2">N-acetyltransferase domain-containing protein</fullName>
    </recommendedName>
</protein>